<evidence type="ECO:0000313" key="3">
    <source>
        <dbReference type="Proteomes" id="UP001321473"/>
    </source>
</evidence>
<keyword evidence="3" id="KW-1185">Reference proteome</keyword>
<feature type="signal peptide" evidence="1">
    <location>
        <begin position="1"/>
        <end position="18"/>
    </location>
</feature>
<dbReference type="EMBL" id="JARKHS020005290">
    <property type="protein sequence ID" value="KAK8783674.1"/>
    <property type="molecule type" value="Genomic_DNA"/>
</dbReference>
<name>A0AAQ4F8Z3_AMBAM</name>
<accession>A0AAQ4F8Z3</accession>
<feature type="chain" id="PRO_5042956947" description="EB domain-containing protein" evidence="1">
    <location>
        <begin position="19"/>
        <end position="315"/>
    </location>
</feature>
<organism evidence="2 3">
    <name type="scientific">Amblyomma americanum</name>
    <name type="common">Lone star tick</name>
    <dbReference type="NCBI Taxonomy" id="6943"/>
    <lineage>
        <taxon>Eukaryota</taxon>
        <taxon>Metazoa</taxon>
        <taxon>Ecdysozoa</taxon>
        <taxon>Arthropoda</taxon>
        <taxon>Chelicerata</taxon>
        <taxon>Arachnida</taxon>
        <taxon>Acari</taxon>
        <taxon>Parasitiformes</taxon>
        <taxon>Ixodida</taxon>
        <taxon>Ixodoidea</taxon>
        <taxon>Ixodidae</taxon>
        <taxon>Amblyomminae</taxon>
        <taxon>Amblyomma</taxon>
    </lineage>
</organism>
<evidence type="ECO:0008006" key="4">
    <source>
        <dbReference type="Google" id="ProtNLM"/>
    </source>
</evidence>
<dbReference type="Proteomes" id="UP001321473">
    <property type="component" value="Unassembled WGS sequence"/>
</dbReference>
<gene>
    <name evidence="2" type="ORF">V5799_009965</name>
</gene>
<keyword evidence="1" id="KW-0732">Signal</keyword>
<evidence type="ECO:0000256" key="1">
    <source>
        <dbReference type="SAM" id="SignalP"/>
    </source>
</evidence>
<sequence length="315" mass="33112">MFVLVVAACAFGSEAVAAVPFGRLGLDEQWLLDPDSLSVPDFRLRALRPATADGRRPLVFSCSAATALGDVVENISWDVSSLRSSGVVSVDSRTGFFGALVVVDSLLAIVAPPRARNASVACSISLPRGPRVVLKEHCLFSETCSSADTNSRCVNGTCQCPEGLHSLGLGPCQRWGSYGEPCDATAGCAGPGLVCGPEAMCDCDQGRVRVNDSCLVGPEEEEDDATLSAGQRMTVVSSVVITVAGILLALTMCGSLRQRPAEGSEENDVISVASYKFPESTNARSEYMSTQYLVPGQPCLPVAHRGSGPKMYLGW</sequence>
<reference evidence="2 3" key="1">
    <citation type="journal article" date="2023" name="Arcadia Sci">
        <title>De novo assembly of a long-read Amblyomma americanum tick genome.</title>
        <authorList>
            <person name="Chou S."/>
            <person name="Poskanzer K.E."/>
            <person name="Rollins M."/>
            <person name="Thuy-Boun P.S."/>
        </authorList>
    </citation>
    <scope>NUCLEOTIDE SEQUENCE [LARGE SCALE GENOMIC DNA]</scope>
    <source>
        <strain evidence="2">F_SG_1</strain>
        <tissue evidence="2">Salivary glands</tissue>
    </source>
</reference>
<proteinExistence type="predicted"/>
<dbReference type="AlphaFoldDB" id="A0AAQ4F8Z3"/>
<comment type="caution">
    <text evidence="2">The sequence shown here is derived from an EMBL/GenBank/DDBJ whole genome shotgun (WGS) entry which is preliminary data.</text>
</comment>
<evidence type="ECO:0000313" key="2">
    <source>
        <dbReference type="EMBL" id="KAK8783674.1"/>
    </source>
</evidence>
<protein>
    <recommendedName>
        <fullName evidence="4">EB domain-containing protein</fullName>
    </recommendedName>
</protein>